<evidence type="ECO:0000313" key="7">
    <source>
        <dbReference type="EMBL" id="CAD7427726.1"/>
    </source>
</evidence>
<dbReference type="GO" id="GO:0016185">
    <property type="term" value="P:synaptic vesicle budding from presynaptic endocytic zone membrane"/>
    <property type="evidence" value="ECO:0007669"/>
    <property type="project" value="TreeGrafter"/>
</dbReference>
<dbReference type="SMART" id="SM00302">
    <property type="entry name" value="GED"/>
    <property type="match status" value="2"/>
</dbReference>
<dbReference type="AlphaFoldDB" id="A0A7R9E7H1"/>
<evidence type="ECO:0000256" key="2">
    <source>
        <dbReference type="ARBA" id="ARBA00022741"/>
    </source>
</evidence>
<evidence type="ECO:0000256" key="1">
    <source>
        <dbReference type="ARBA" id="ARBA00011980"/>
    </source>
</evidence>
<name>A0A7R9E7H1_9NEOP</name>
<protein>
    <recommendedName>
        <fullName evidence="1">dynamin GTPase</fullName>
        <ecNumber evidence="1">3.6.5.5</ecNumber>
    </recommendedName>
</protein>
<feature type="compositionally biased region" description="Pro residues" evidence="5">
    <location>
        <begin position="249"/>
        <end position="275"/>
    </location>
</feature>
<dbReference type="GO" id="GO:0031623">
    <property type="term" value="P:receptor internalization"/>
    <property type="evidence" value="ECO:0007669"/>
    <property type="project" value="TreeGrafter"/>
</dbReference>
<dbReference type="PANTHER" id="PTHR11566">
    <property type="entry name" value="DYNAMIN"/>
    <property type="match status" value="1"/>
</dbReference>
<evidence type="ECO:0000256" key="5">
    <source>
        <dbReference type="SAM" id="MobiDB-lite"/>
    </source>
</evidence>
<feature type="domain" description="GED" evidence="6">
    <location>
        <begin position="29"/>
        <end position="203"/>
    </location>
</feature>
<dbReference type="GO" id="GO:0098793">
    <property type="term" value="C:presynapse"/>
    <property type="evidence" value="ECO:0007669"/>
    <property type="project" value="GOC"/>
</dbReference>
<evidence type="ECO:0000259" key="6">
    <source>
        <dbReference type="PROSITE" id="PS51388"/>
    </source>
</evidence>
<dbReference type="GO" id="GO:0005525">
    <property type="term" value="F:GTP binding"/>
    <property type="evidence" value="ECO:0007669"/>
    <property type="project" value="UniProtKB-KW"/>
</dbReference>
<keyword evidence="4" id="KW-0342">GTP-binding</keyword>
<dbReference type="EC" id="3.6.5.5" evidence="1"/>
<dbReference type="GO" id="GO:0008017">
    <property type="term" value="F:microtubule binding"/>
    <property type="evidence" value="ECO:0007669"/>
    <property type="project" value="TreeGrafter"/>
</dbReference>
<proteinExistence type="predicted"/>
<dbReference type="GO" id="GO:0005874">
    <property type="term" value="C:microtubule"/>
    <property type="evidence" value="ECO:0007669"/>
    <property type="project" value="TreeGrafter"/>
</dbReference>
<evidence type="ECO:0000256" key="3">
    <source>
        <dbReference type="ARBA" id="ARBA00022801"/>
    </source>
</evidence>
<reference evidence="7" key="1">
    <citation type="submission" date="2020-11" db="EMBL/GenBank/DDBJ databases">
        <authorList>
            <person name="Tran Van P."/>
        </authorList>
    </citation>
    <scope>NUCLEOTIDE SEQUENCE</scope>
</reference>
<keyword evidence="2" id="KW-0547">Nucleotide-binding</keyword>
<dbReference type="Pfam" id="PF02212">
    <property type="entry name" value="GED"/>
    <property type="match status" value="2"/>
</dbReference>
<dbReference type="PROSITE" id="PS51388">
    <property type="entry name" value="GED"/>
    <property type="match status" value="1"/>
</dbReference>
<dbReference type="InterPro" id="IPR022812">
    <property type="entry name" value="Dynamin"/>
</dbReference>
<organism evidence="7">
    <name type="scientific">Timema monikensis</name>
    <dbReference type="NCBI Taxonomy" id="170555"/>
    <lineage>
        <taxon>Eukaryota</taxon>
        <taxon>Metazoa</taxon>
        <taxon>Ecdysozoa</taxon>
        <taxon>Arthropoda</taxon>
        <taxon>Hexapoda</taxon>
        <taxon>Insecta</taxon>
        <taxon>Pterygota</taxon>
        <taxon>Neoptera</taxon>
        <taxon>Polyneoptera</taxon>
        <taxon>Phasmatodea</taxon>
        <taxon>Timematodea</taxon>
        <taxon>Timematoidea</taxon>
        <taxon>Timematidae</taxon>
        <taxon>Timema</taxon>
    </lineage>
</organism>
<dbReference type="EMBL" id="OB793532">
    <property type="protein sequence ID" value="CAD7427726.1"/>
    <property type="molecule type" value="Genomic_DNA"/>
</dbReference>
<dbReference type="InterPro" id="IPR003130">
    <property type="entry name" value="GED"/>
</dbReference>
<feature type="region of interest" description="Disordered" evidence="5">
    <location>
        <begin position="212"/>
        <end position="345"/>
    </location>
</feature>
<dbReference type="GO" id="GO:0005737">
    <property type="term" value="C:cytoplasm"/>
    <property type="evidence" value="ECO:0007669"/>
    <property type="project" value="TreeGrafter"/>
</dbReference>
<dbReference type="InterPro" id="IPR020850">
    <property type="entry name" value="GED_dom"/>
</dbReference>
<accession>A0A7R9E7H1</accession>
<evidence type="ECO:0000256" key="4">
    <source>
        <dbReference type="ARBA" id="ARBA00023134"/>
    </source>
</evidence>
<dbReference type="PANTHER" id="PTHR11566:SF212">
    <property type="entry name" value="DYNAMIN"/>
    <property type="match status" value="1"/>
</dbReference>
<keyword evidence="3" id="KW-0378">Hydrolase</keyword>
<dbReference type="GO" id="GO:0003924">
    <property type="term" value="F:GTPase activity"/>
    <property type="evidence" value="ECO:0007669"/>
    <property type="project" value="InterPro"/>
</dbReference>
<sequence length="345" mass="37237">MPGIEPRALISSGSEASGGSMDPQFERQVETIRNLIGSYMRIVTKTTKDLVPKTIMMLIINNCKDFINGELLAHLYASGDQVCTTLCLGRSGAYNSMPQEIRCVQLYASRDQVCTTLCLGRSGVYNSMTSRDQVCTTLCLARSGVYNSMPREIRYVKLYASGDQSQMMEESPEEALKREEMLRMYHACKEALHIIGDVSMATVTTPVPPPVKNDWLPSGLDNPRLSPPSPGGPRRTMPMQPTAAVSRGPPIPPATGRPAPAIPNRPGPGMPPSLPGRPQGAGLPPPLIPSRSQGQGLGTGLSQRMQQAAGQAAAHAAINELKDSRPVPTIPPRLPDRPHIPARPY</sequence>
<feature type="compositionally biased region" description="Low complexity" evidence="5">
    <location>
        <begin position="290"/>
        <end position="317"/>
    </location>
</feature>
<dbReference type="Gene3D" id="1.20.120.1240">
    <property type="entry name" value="Dynamin, middle domain"/>
    <property type="match status" value="1"/>
</dbReference>
<dbReference type="GO" id="GO:0005886">
    <property type="term" value="C:plasma membrane"/>
    <property type="evidence" value="ECO:0007669"/>
    <property type="project" value="TreeGrafter"/>
</dbReference>
<gene>
    <name evidence="7" type="ORF">TMSB3V08_LOCUS4558</name>
</gene>